<evidence type="ECO:0000256" key="5">
    <source>
        <dbReference type="SAM" id="MobiDB-lite"/>
    </source>
</evidence>
<reference evidence="9" key="3">
    <citation type="submission" date="2015-06" db="UniProtKB">
        <authorList>
            <consortium name="EnsemblMetazoa"/>
        </authorList>
    </citation>
    <scope>IDENTIFICATION</scope>
</reference>
<evidence type="ECO:0000313" key="8">
    <source>
        <dbReference type="EMBL" id="ELT95987.1"/>
    </source>
</evidence>
<keyword evidence="3" id="KW-0862">Zinc</keyword>
<dbReference type="EnsemblMetazoa" id="CapteT113410">
    <property type="protein sequence ID" value="CapteP113410"/>
    <property type="gene ID" value="CapteG113410"/>
</dbReference>
<dbReference type="AlphaFoldDB" id="R7TQY2"/>
<protein>
    <recommendedName>
        <fullName evidence="11">RING-type domain-containing protein</fullName>
    </recommendedName>
</protein>
<dbReference type="InterPro" id="IPR017907">
    <property type="entry name" value="Znf_RING_CS"/>
</dbReference>
<dbReference type="InterPro" id="IPR013010">
    <property type="entry name" value="Znf_SIAH"/>
</dbReference>
<evidence type="ECO:0000259" key="7">
    <source>
        <dbReference type="PROSITE" id="PS51081"/>
    </source>
</evidence>
<dbReference type="PANTHER" id="PTHR10131">
    <property type="entry name" value="TNF RECEPTOR ASSOCIATED FACTOR"/>
    <property type="match status" value="1"/>
</dbReference>
<dbReference type="EMBL" id="KB308952">
    <property type="protein sequence ID" value="ELT95987.1"/>
    <property type="molecule type" value="Genomic_DNA"/>
</dbReference>
<feature type="domain" description="SIAH-type" evidence="7">
    <location>
        <begin position="77"/>
        <end position="135"/>
    </location>
</feature>
<dbReference type="PROSITE" id="PS50089">
    <property type="entry name" value="ZF_RING_2"/>
    <property type="match status" value="1"/>
</dbReference>
<dbReference type="GO" id="GO:0008270">
    <property type="term" value="F:zinc ion binding"/>
    <property type="evidence" value="ECO:0007669"/>
    <property type="project" value="UniProtKB-KW"/>
</dbReference>
<name>R7TQY2_CAPTE</name>
<keyword evidence="10" id="KW-1185">Reference proteome</keyword>
<dbReference type="PROSITE" id="PS51081">
    <property type="entry name" value="ZF_SIAH"/>
    <property type="match status" value="1"/>
</dbReference>
<evidence type="ECO:0000256" key="4">
    <source>
        <dbReference type="PROSITE-ProRule" id="PRU00455"/>
    </source>
</evidence>
<feature type="compositionally biased region" description="Low complexity" evidence="5">
    <location>
        <begin position="258"/>
        <end position="268"/>
    </location>
</feature>
<evidence type="ECO:0000256" key="2">
    <source>
        <dbReference type="ARBA" id="ARBA00022771"/>
    </source>
</evidence>
<dbReference type="SUPFAM" id="SSF49599">
    <property type="entry name" value="TRAF domain-like"/>
    <property type="match status" value="1"/>
</dbReference>
<dbReference type="Pfam" id="PF00097">
    <property type="entry name" value="zf-C3HC4"/>
    <property type="match status" value="1"/>
</dbReference>
<dbReference type="OMA" id="HTEPTRH"/>
<feature type="domain" description="RING-type" evidence="6">
    <location>
        <begin position="18"/>
        <end position="56"/>
    </location>
</feature>
<dbReference type="HOGENOM" id="CLU_076732_1_0_1"/>
<dbReference type="InterPro" id="IPR001841">
    <property type="entry name" value="Znf_RING"/>
</dbReference>
<dbReference type="Proteomes" id="UP000014760">
    <property type="component" value="Unassembled WGS sequence"/>
</dbReference>
<feature type="region of interest" description="Disordered" evidence="5">
    <location>
        <begin position="249"/>
        <end position="268"/>
    </location>
</feature>
<keyword evidence="2 4" id="KW-0863">Zinc-finger</keyword>
<dbReference type="EMBL" id="AMQN01011572">
    <property type="status" value="NOT_ANNOTATED_CDS"/>
    <property type="molecule type" value="Genomic_DNA"/>
</dbReference>
<evidence type="ECO:0000259" key="6">
    <source>
        <dbReference type="PROSITE" id="PS50089"/>
    </source>
</evidence>
<evidence type="ECO:0000313" key="9">
    <source>
        <dbReference type="EnsemblMetazoa" id="CapteP113410"/>
    </source>
</evidence>
<dbReference type="PANTHER" id="PTHR10131:SF94">
    <property type="entry name" value="TNF RECEPTOR-ASSOCIATED FACTOR 4"/>
    <property type="match status" value="1"/>
</dbReference>
<dbReference type="SUPFAM" id="SSF57850">
    <property type="entry name" value="RING/U-box"/>
    <property type="match status" value="1"/>
</dbReference>
<evidence type="ECO:0008006" key="11">
    <source>
        <dbReference type="Google" id="ProtNLM"/>
    </source>
</evidence>
<evidence type="ECO:0000256" key="1">
    <source>
        <dbReference type="ARBA" id="ARBA00022723"/>
    </source>
</evidence>
<proteinExistence type="predicted"/>
<evidence type="ECO:0000313" key="10">
    <source>
        <dbReference type="Proteomes" id="UP000014760"/>
    </source>
</evidence>
<dbReference type="OrthoDB" id="9049620at2759"/>
<keyword evidence="1" id="KW-0479">Metal-binding</keyword>
<dbReference type="STRING" id="283909.R7TQY2"/>
<reference evidence="10" key="1">
    <citation type="submission" date="2012-12" db="EMBL/GenBank/DDBJ databases">
        <authorList>
            <person name="Hellsten U."/>
            <person name="Grimwood J."/>
            <person name="Chapman J.A."/>
            <person name="Shapiro H."/>
            <person name="Aerts A."/>
            <person name="Otillar R.P."/>
            <person name="Terry A.Y."/>
            <person name="Boore J.L."/>
            <person name="Simakov O."/>
            <person name="Marletaz F."/>
            <person name="Cho S.-J."/>
            <person name="Edsinger-Gonzales E."/>
            <person name="Havlak P."/>
            <person name="Kuo D.-H."/>
            <person name="Larsson T."/>
            <person name="Lv J."/>
            <person name="Arendt D."/>
            <person name="Savage R."/>
            <person name="Osoegawa K."/>
            <person name="de Jong P."/>
            <person name="Lindberg D.R."/>
            <person name="Seaver E.C."/>
            <person name="Weisblat D.A."/>
            <person name="Putnam N.H."/>
            <person name="Grigoriev I.V."/>
            <person name="Rokhsar D.S."/>
        </authorList>
    </citation>
    <scope>NUCLEOTIDE SEQUENCE</scope>
    <source>
        <strain evidence="10">I ESC-2004</strain>
    </source>
</reference>
<dbReference type="InterPro" id="IPR013083">
    <property type="entry name" value="Znf_RING/FYVE/PHD"/>
</dbReference>
<accession>R7TQY2</accession>
<sequence>MGFDQDRFLVSVNDGLLCCICRDVLEDPVQGGCEHAYCSPCIHGWLVQQSCCPEDRRDLHETSLRPLSRYMKNDLDSLQIRCKNASAGCQVTCRLEHVTAHEAGCQYDAVECPLMGCSQTMERRSLDEHLTRCQFRRLCPSGCGMPMLSADDIQHSCIAELRQTNDLLRSEMICKLEEQKQDFLSKIVEMNQQHRQEIVALRTTMVELKEVVDVMVSRDRKRSEEIKKIGADKRELTNMLRNFLKQHVLREDTDRPSTSKSKQTSSVV</sequence>
<dbReference type="PROSITE" id="PS00518">
    <property type="entry name" value="ZF_RING_1"/>
    <property type="match status" value="1"/>
</dbReference>
<organism evidence="8">
    <name type="scientific">Capitella teleta</name>
    <name type="common">Polychaete worm</name>
    <dbReference type="NCBI Taxonomy" id="283909"/>
    <lineage>
        <taxon>Eukaryota</taxon>
        <taxon>Metazoa</taxon>
        <taxon>Spiralia</taxon>
        <taxon>Lophotrochozoa</taxon>
        <taxon>Annelida</taxon>
        <taxon>Polychaeta</taxon>
        <taxon>Sedentaria</taxon>
        <taxon>Scolecida</taxon>
        <taxon>Capitellidae</taxon>
        <taxon>Capitella</taxon>
    </lineage>
</organism>
<dbReference type="InterPro" id="IPR018957">
    <property type="entry name" value="Znf_C3HC4_RING-type"/>
</dbReference>
<gene>
    <name evidence="8" type="ORF">CAPTEDRAFT_113410</name>
</gene>
<dbReference type="Gene3D" id="3.30.40.10">
    <property type="entry name" value="Zinc/RING finger domain, C3HC4 (zinc finger)"/>
    <property type="match status" value="2"/>
</dbReference>
<evidence type="ECO:0000256" key="3">
    <source>
        <dbReference type="ARBA" id="ARBA00022833"/>
    </source>
</evidence>
<reference evidence="8 10" key="2">
    <citation type="journal article" date="2013" name="Nature">
        <title>Insights into bilaterian evolution from three spiralian genomes.</title>
        <authorList>
            <person name="Simakov O."/>
            <person name="Marletaz F."/>
            <person name="Cho S.J."/>
            <person name="Edsinger-Gonzales E."/>
            <person name="Havlak P."/>
            <person name="Hellsten U."/>
            <person name="Kuo D.H."/>
            <person name="Larsson T."/>
            <person name="Lv J."/>
            <person name="Arendt D."/>
            <person name="Savage R."/>
            <person name="Osoegawa K."/>
            <person name="de Jong P."/>
            <person name="Grimwood J."/>
            <person name="Chapman J.A."/>
            <person name="Shapiro H."/>
            <person name="Aerts A."/>
            <person name="Otillar R.P."/>
            <person name="Terry A.Y."/>
            <person name="Boore J.L."/>
            <person name="Grigoriev I.V."/>
            <person name="Lindberg D.R."/>
            <person name="Seaver E.C."/>
            <person name="Weisblat D.A."/>
            <person name="Putnam N.H."/>
            <person name="Rokhsar D.S."/>
        </authorList>
    </citation>
    <scope>NUCLEOTIDE SEQUENCE</scope>
    <source>
        <strain evidence="8 10">I ESC-2004</strain>
    </source>
</reference>